<evidence type="ECO:0000256" key="1">
    <source>
        <dbReference type="ARBA" id="ARBA00022670"/>
    </source>
</evidence>
<keyword evidence="3" id="KW-0378">Hydrolase</keyword>
<dbReference type="Pfam" id="PF14464">
    <property type="entry name" value="Prok-JAB"/>
    <property type="match status" value="1"/>
</dbReference>
<dbReference type="InterPro" id="IPR028090">
    <property type="entry name" value="JAB_dom_prok"/>
</dbReference>
<evidence type="ECO:0000256" key="2">
    <source>
        <dbReference type="ARBA" id="ARBA00022723"/>
    </source>
</evidence>
<organism evidence="7 8">
    <name type="scientific">Bradyrhizobium campsiandrae</name>
    <dbReference type="NCBI Taxonomy" id="1729892"/>
    <lineage>
        <taxon>Bacteria</taxon>
        <taxon>Pseudomonadati</taxon>
        <taxon>Pseudomonadota</taxon>
        <taxon>Alphaproteobacteria</taxon>
        <taxon>Hyphomicrobiales</taxon>
        <taxon>Nitrobacteraceae</taxon>
        <taxon>Bradyrhizobium</taxon>
    </lineage>
</organism>
<protein>
    <submittedName>
        <fullName evidence="7">Mov34/MPN/PAD-1 family protein</fullName>
    </submittedName>
</protein>
<name>A0ABR7UEH9_9BRAD</name>
<dbReference type="Proteomes" id="UP000639516">
    <property type="component" value="Unassembled WGS sequence"/>
</dbReference>
<evidence type="ECO:0000256" key="4">
    <source>
        <dbReference type="ARBA" id="ARBA00022833"/>
    </source>
</evidence>
<reference evidence="7 8" key="1">
    <citation type="journal article" date="2020" name="Arch. Microbiol.">
        <title>Bradyrhizobium campsiandrae sp. nov., a nitrogen-fixing bacterial strain isolated from a native leguminous tree from the Amazon adapted to flooded conditions.</title>
        <authorList>
            <person name="Cabral Michel D."/>
            <person name="Martins da Costa E."/>
            <person name="Azarias Guimaraes A."/>
            <person name="Soares de Carvalho T."/>
            <person name="Santos de Castro Caputo P."/>
            <person name="Willems A."/>
            <person name="de Souza Moreira F.M."/>
        </authorList>
    </citation>
    <scope>NUCLEOTIDE SEQUENCE [LARGE SCALE GENOMIC DNA]</scope>
    <source>
        <strain evidence="8">INPA 384B</strain>
    </source>
</reference>
<evidence type="ECO:0000313" key="8">
    <source>
        <dbReference type="Proteomes" id="UP000639516"/>
    </source>
</evidence>
<accession>A0ABR7UEH9</accession>
<dbReference type="Gene3D" id="3.40.140.10">
    <property type="entry name" value="Cytidine Deaminase, domain 2"/>
    <property type="match status" value="1"/>
</dbReference>
<keyword evidence="4" id="KW-0862">Zinc</keyword>
<evidence type="ECO:0000256" key="5">
    <source>
        <dbReference type="ARBA" id="ARBA00023049"/>
    </source>
</evidence>
<sequence length="176" mass="19653">MTVPSLIASADTIRLTSNWLRSMKGVESCCFWFGQRPAEGAAVVAAVVVPRQRNNQGHYFVEPSAMIDVANVARPRGWKNLAQIHSHPGDWVSHSGYDDEMANSRRALSLIYPNYGHVPGMWRYRGWIARLWPAALPAEIGVTAFLDHRWQRLDQPSANLAVTIGSVPPPKLIDLR</sequence>
<dbReference type="RefSeq" id="WP_188104695.1">
    <property type="nucleotide sequence ID" value="NZ_JAANIH010000042.1"/>
</dbReference>
<dbReference type="SUPFAM" id="SSF102712">
    <property type="entry name" value="JAB1/MPN domain"/>
    <property type="match status" value="1"/>
</dbReference>
<keyword evidence="5" id="KW-0482">Metalloprotease</keyword>
<dbReference type="EMBL" id="JAATTO010000043">
    <property type="protein sequence ID" value="MBC9981944.1"/>
    <property type="molecule type" value="Genomic_DNA"/>
</dbReference>
<keyword evidence="8" id="KW-1185">Reference proteome</keyword>
<comment type="caution">
    <text evidence="7">The sequence shown here is derived from an EMBL/GenBank/DDBJ whole genome shotgun (WGS) entry which is preliminary data.</text>
</comment>
<evidence type="ECO:0000259" key="6">
    <source>
        <dbReference type="Pfam" id="PF14464"/>
    </source>
</evidence>
<keyword evidence="1" id="KW-0645">Protease</keyword>
<evidence type="ECO:0000256" key="3">
    <source>
        <dbReference type="ARBA" id="ARBA00022801"/>
    </source>
</evidence>
<proteinExistence type="predicted"/>
<keyword evidence="2" id="KW-0479">Metal-binding</keyword>
<gene>
    <name evidence="7" type="ORF">HA482_27405</name>
</gene>
<evidence type="ECO:0000313" key="7">
    <source>
        <dbReference type="EMBL" id="MBC9981944.1"/>
    </source>
</evidence>
<feature type="domain" description="JAB" evidence="6">
    <location>
        <begin position="21"/>
        <end position="110"/>
    </location>
</feature>